<dbReference type="Gene3D" id="1.10.238.10">
    <property type="entry name" value="EF-hand"/>
    <property type="match status" value="1"/>
</dbReference>
<comment type="caution">
    <text evidence="10">The sequence shown here is derived from an EMBL/GenBank/DDBJ whole genome shotgun (WGS) entry which is preliminary data.</text>
</comment>
<dbReference type="GO" id="GO:0005509">
    <property type="term" value="F:calcium ion binding"/>
    <property type="evidence" value="ECO:0007669"/>
    <property type="project" value="InterPro"/>
</dbReference>
<evidence type="ECO:0000313" key="11">
    <source>
        <dbReference type="Proteomes" id="UP000266239"/>
    </source>
</evidence>
<evidence type="ECO:0000256" key="1">
    <source>
        <dbReference type="ARBA" id="ARBA00000707"/>
    </source>
</evidence>
<dbReference type="InterPro" id="IPR011992">
    <property type="entry name" value="EF-hand-dom_pair"/>
</dbReference>
<evidence type="ECO:0000256" key="5">
    <source>
        <dbReference type="ARBA" id="ARBA00022786"/>
    </source>
</evidence>
<proteinExistence type="inferred from homology"/>
<keyword evidence="5" id="KW-0833">Ubl conjugation pathway</keyword>
<evidence type="ECO:0000256" key="6">
    <source>
        <dbReference type="ARBA" id="ARBA00033208"/>
    </source>
</evidence>
<feature type="region of interest" description="Disordered" evidence="7">
    <location>
        <begin position="398"/>
        <end position="427"/>
    </location>
</feature>
<dbReference type="GO" id="GO:0004843">
    <property type="term" value="F:cysteine-type deubiquitinase activity"/>
    <property type="evidence" value="ECO:0007669"/>
    <property type="project" value="UniProtKB-EC"/>
</dbReference>
<accession>A0A397BKK2</accession>
<feature type="domain" description="EF-hand" evidence="8">
    <location>
        <begin position="756"/>
        <end position="791"/>
    </location>
</feature>
<dbReference type="PANTHER" id="PTHR12473">
    <property type="entry name" value="UBIQUITIN CARBOXYL-TERMINAL HYDROLASE MINDY-4-RELATED"/>
    <property type="match status" value="1"/>
</dbReference>
<name>A0A397BKK2_APHAT</name>
<dbReference type="AlphaFoldDB" id="A0A397BKK2"/>
<evidence type="ECO:0000313" key="10">
    <source>
        <dbReference type="EMBL" id="RHY21592.1"/>
    </source>
</evidence>
<dbReference type="Gene3D" id="1.10.150.20">
    <property type="entry name" value="5' to 3' exonuclease, C-terminal subdomain"/>
    <property type="match status" value="1"/>
</dbReference>
<dbReference type="Pfam" id="PF06337">
    <property type="entry name" value="DUSP"/>
    <property type="match status" value="1"/>
</dbReference>
<feature type="region of interest" description="Disordered" evidence="7">
    <location>
        <begin position="862"/>
        <end position="883"/>
    </location>
</feature>
<dbReference type="EMBL" id="QUTA01003963">
    <property type="protein sequence ID" value="RHY21592.1"/>
    <property type="molecule type" value="Genomic_DNA"/>
</dbReference>
<feature type="compositionally biased region" description="Basic and acidic residues" evidence="7">
    <location>
        <begin position="196"/>
        <end position="210"/>
    </location>
</feature>
<evidence type="ECO:0000256" key="2">
    <source>
        <dbReference type="ARBA" id="ARBA00002107"/>
    </source>
</evidence>
<dbReference type="GO" id="GO:0071108">
    <property type="term" value="P:protein K48-linked deubiquitination"/>
    <property type="evidence" value="ECO:0007669"/>
    <property type="project" value="InterPro"/>
</dbReference>
<dbReference type="SUPFAM" id="SSF143791">
    <property type="entry name" value="DUSP-like"/>
    <property type="match status" value="1"/>
</dbReference>
<dbReference type="SUPFAM" id="SSF47473">
    <property type="entry name" value="EF-hand"/>
    <property type="match status" value="1"/>
</dbReference>
<dbReference type="SUPFAM" id="SSF47802">
    <property type="entry name" value="DNA polymerase beta, N-terminal domain-like"/>
    <property type="match status" value="1"/>
</dbReference>
<evidence type="ECO:0000256" key="4">
    <source>
        <dbReference type="ARBA" id="ARBA00012759"/>
    </source>
</evidence>
<comment type="function">
    <text evidence="2">Hydrolase that can remove 'Lys-48'-linked conjugated ubiquitin from proteins.</text>
</comment>
<dbReference type="InterPro" id="IPR027421">
    <property type="entry name" value="DNA_pol_lamdba_lyase_dom_sf"/>
</dbReference>
<dbReference type="GO" id="GO:1990380">
    <property type="term" value="F:K48-linked deubiquitinase activity"/>
    <property type="evidence" value="ECO:0007669"/>
    <property type="project" value="InterPro"/>
</dbReference>
<dbReference type="VEuPathDB" id="FungiDB:H257_07734"/>
<evidence type="ECO:0000256" key="7">
    <source>
        <dbReference type="SAM" id="MobiDB-lite"/>
    </source>
</evidence>
<dbReference type="GO" id="GO:0006508">
    <property type="term" value="P:proteolysis"/>
    <property type="evidence" value="ECO:0007669"/>
    <property type="project" value="UniProtKB-KW"/>
</dbReference>
<evidence type="ECO:0000256" key="3">
    <source>
        <dbReference type="ARBA" id="ARBA00011074"/>
    </source>
</evidence>
<evidence type="ECO:0000259" key="9">
    <source>
        <dbReference type="PROSITE" id="PS51283"/>
    </source>
</evidence>
<comment type="similarity">
    <text evidence="3">Belongs to the MINDY deubiquitinase family. FAM188 subfamily.</text>
</comment>
<dbReference type="PANTHER" id="PTHR12473:SF8">
    <property type="entry name" value="UBIQUITIN CARBOXYL-TERMINAL HYDROLASE MINDY-4-RELATED"/>
    <property type="match status" value="1"/>
</dbReference>
<gene>
    <name evidence="10" type="ORF">DYB25_001120</name>
</gene>
<reference evidence="10 11" key="1">
    <citation type="submission" date="2018-08" db="EMBL/GenBank/DDBJ databases">
        <title>Aphanomyces genome sequencing and annotation.</title>
        <authorList>
            <person name="Minardi D."/>
            <person name="Oidtmann B."/>
            <person name="Van Der Giezen M."/>
            <person name="Studholme D.J."/>
        </authorList>
    </citation>
    <scope>NUCLEOTIDE SEQUENCE [LARGE SCALE GENOMIC DNA]</scope>
    <source>
        <strain evidence="10 11">Yx</strain>
    </source>
</reference>
<sequence>MNDSVCEYHAKVLDIELFLVFEVEHDVLLAEHTRDDEPTHAALLQQPQTDDSTPSLLHHDDAVYFVAVGSDMTRTRLDIWKAQLRKLGVHVDEQFRPGATTIAVASTTLTRDRLATVCPGIGSVRQLVPPTWVIQLLQTKQVPLQCEWHGDDEKEAAAAPPSSLPPPPQPLAATGDQSPPESEFHECSSTPTAAFRETERSQEGDDDDWAARREKFYATNPAMRAVHAEEAANPLKINMDAFVCTTSSVLKSNVNAHLTGPFEQLVEYLHVENDEWRENSYKPQHGLNSTGIAKIREILETGTLRKLEAKRSDPRLQVLLQFSNIWGVGPATATNLYRIAQITHMITPEFLITTEFSAKPGGLNARNRSSRLGLVDIGDSRVTLTVSAIPLFHRSKSAPVKGSANPSTSNASISASATAEPTEPSPSSSMYIVSSAWYSGHLAKDKACIGPISNHTLVSFFEGKLRPNPTVRSQDYSIVDEREWLSLVKTYGGGPTITTALPSSKWIISFPSHQLKHQEHAHLVSSYADTVASVAIEAKSSDLPPAALLLARLGGNIDAKLTIPDRDLLLANVLADVLVQATESPSDKIWLIDATQVSPSSDSFSPFDVPRADLPSRVLSFLVHPKRGVLSFVYSLMLTRGVSRLQDDMDDVESSLTSGQFGHGSQELLNLMLTGRATSNVFDGVVPMGDSGLVLRGVQSRAQVGYLTHLEALRYCTVGTFLKSPIFPVWVLGSTSHFTVLFATDASLCTESASDALLATVQRAFQSFDTMGNGYIPIDALGQVLAKLHVDPAILANEFQLGRLYSKLQVPGAGIVLWEDFWRVVSILLDTNDLQQALDGKRKEGSSRPRSDSDVARALQAQFDADPTSTTSSSTTIPDDVDTASVEDRWATLDDEQEQVNQVVLYHVNGLVDASKASAGNFPRCVQFEATIPTKNRVGYSVPMVDTTHTTGGHGCPIEDVLQTKWPGISVNWHGQRPPTLD</sequence>
<dbReference type="InterPro" id="IPR002048">
    <property type="entry name" value="EF_hand_dom"/>
</dbReference>
<protein>
    <recommendedName>
        <fullName evidence="4">ubiquitinyl hydrolase 1</fullName>
        <ecNumber evidence="4">3.4.19.12</ecNumber>
    </recommendedName>
    <alternativeName>
        <fullName evidence="6">Deubiquitinating enzyme MINDY-3</fullName>
    </alternativeName>
</protein>
<dbReference type="Pfam" id="PF13898">
    <property type="entry name" value="MINDY-3_4_CD"/>
    <property type="match status" value="1"/>
</dbReference>
<feature type="compositionally biased region" description="Low complexity" evidence="7">
    <location>
        <begin position="403"/>
        <end position="427"/>
    </location>
</feature>
<dbReference type="Proteomes" id="UP000266239">
    <property type="component" value="Unassembled WGS sequence"/>
</dbReference>
<feature type="region of interest" description="Disordered" evidence="7">
    <location>
        <begin position="152"/>
        <end position="210"/>
    </location>
</feature>
<dbReference type="InterPro" id="IPR039785">
    <property type="entry name" value="MINY3/4"/>
</dbReference>
<organism evidence="10 11">
    <name type="scientific">Aphanomyces astaci</name>
    <name type="common">Crayfish plague agent</name>
    <dbReference type="NCBI Taxonomy" id="112090"/>
    <lineage>
        <taxon>Eukaryota</taxon>
        <taxon>Sar</taxon>
        <taxon>Stramenopiles</taxon>
        <taxon>Oomycota</taxon>
        <taxon>Saprolegniomycetes</taxon>
        <taxon>Saprolegniales</taxon>
        <taxon>Verrucalvaceae</taxon>
        <taxon>Aphanomyces</taxon>
    </lineage>
</organism>
<dbReference type="EC" id="3.4.19.12" evidence="4"/>
<dbReference type="Gene3D" id="3.30.2230.10">
    <property type="entry name" value="DUSP-like"/>
    <property type="match status" value="1"/>
</dbReference>
<dbReference type="InterPro" id="IPR025257">
    <property type="entry name" value="MINDY-3/4_CD"/>
</dbReference>
<dbReference type="SMART" id="SM01174">
    <property type="entry name" value="DUF4205"/>
    <property type="match status" value="1"/>
</dbReference>
<comment type="catalytic activity">
    <reaction evidence="1">
        <text>Thiol-dependent hydrolysis of ester, thioester, amide, peptide and isopeptide bonds formed by the C-terminal Gly of ubiquitin (a 76-residue protein attached to proteins as an intracellular targeting signal).</text>
        <dbReference type="EC" id="3.4.19.12"/>
    </reaction>
</comment>
<dbReference type="PROSITE" id="PS50222">
    <property type="entry name" value="EF_HAND_2"/>
    <property type="match status" value="1"/>
</dbReference>
<dbReference type="InterPro" id="IPR006615">
    <property type="entry name" value="Pept_C19_DUSP"/>
</dbReference>
<dbReference type="VEuPathDB" id="FungiDB:H257_07732"/>
<evidence type="ECO:0000259" key="8">
    <source>
        <dbReference type="PROSITE" id="PS50222"/>
    </source>
</evidence>
<dbReference type="InterPro" id="IPR035927">
    <property type="entry name" value="DUSP-like_sf"/>
</dbReference>
<dbReference type="PROSITE" id="PS51283">
    <property type="entry name" value="DUSP"/>
    <property type="match status" value="1"/>
</dbReference>
<feature type="domain" description="DUSP" evidence="9">
    <location>
        <begin position="404"/>
        <end position="503"/>
    </location>
</feature>